<proteinExistence type="predicted"/>
<protein>
    <submittedName>
        <fullName evidence="1">Uncharacterized protein</fullName>
    </submittedName>
</protein>
<gene>
    <name evidence="1" type="ORF">AVDCRST_MAG93-477</name>
</gene>
<reference evidence="1" key="1">
    <citation type="submission" date="2020-02" db="EMBL/GenBank/DDBJ databases">
        <authorList>
            <person name="Meier V. D."/>
        </authorList>
    </citation>
    <scope>NUCLEOTIDE SEQUENCE</scope>
    <source>
        <strain evidence="1">AVDCRST_MAG93</strain>
    </source>
</reference>
<accession>A0A6J4HF81</accession>
<dbReference type="AlphaFoldDB" id="A0A6J4HF81"/>
<name>A0A6J4HF81_9CHLR</name>
<feature type="non-terminal residue" evidence="1">
    <location>
        <position position="1"/>
    </location>
</feature>
<organism evidence="1">
    <name type="scientific">uncultured Chloroflexia bacterium</name>
    <dbReference type="NCBI Taxonomy" id="1672391"/>
    <lineage>
        <taxon>Bacteria</taxon>
        <taxon>Bacillati</taxon>
        <taxon>Chloroflexota</taxon>
        <taxon>Chloroflexia</taxon>
        <taxon>environmental samples</taxon>
    </lineage>
</organism>
<dbReference type="EMBL" id="CADCTR010000158">
    <property type="protein sequence ID" value="CAA9221842.1"/>
    <property type="molecule type" value="Genomic_DNA"/>
</dbReference>
<evidence type="ECO:0000313" key="1">
    <source>
        <dbReference type="EMBL" id="CAA9221842.1"/>
    </source>
</evidence>
<sequence length="45" mass="5015">SSDLCQIERIVEPRLTPVLAAGNPVYERNVHVPSYIVISTRKPPV</sequence>